<organism evidence="2 4">
    <name type="scientific">Mus musculus</name>
    <name type="common">Mouse</name>
    <dbReference type="NCBI Taxonomy" id="10090"/>
    <lineage>
        <taxon>Eukaryota</taxon>
        <taxon>Metazoa</taxon>
        <taxon>Chordata</taxon>
        <taxon>Craniata</taxon>
        <taxon>Vertebrata</taxon>
        <taxon>Euteleostomi</taxon>
        <taxon>Mammalia</taxon>
        <taxon>Eutheria</taxon>
        <taxon>Euarchontoglires</taxon>
        <taxon>Glires</taxon>
        <taxon>Rodentia</taxon>
        <taxon>Myomorpha</taxon>
        <taxon>Muroidea</taxon>
        <taxon>Muridae</taxon>
        <taxon>Murinae</taxon>
        <taxon>Mus</taxon>
        <taxon>Mus</taxon>
    </lineage>
</organism>
<evidence type="ECO:0000256" key="1">
    <source>
        <dbReference type="SAM" id="MobiDB-lite"/>
    </source>
</evidence>
<dbReference type="AlphaFoldDB" id="A0A0A6YXF7"/>
<dbReference type="Bgee" id="ENSMUSG00000026791">
    <property type="expression patterns" value="Expressed in spermatocyte and 197 other cell types or tissues"/>
</dbReference>
<name>A0A0A6YXF7_MOUSE</name>
<evidence type="ECO:0000313" key="3">
    <source>
        <dbReference type="MGI" id="MGI:1860103"/>
    </source>
</evidence>
<dbReference type="MGI" id="MGI:1860103">
    <property type="gene designation" value="Slc2a8"/>
</dbReference>
<dbReference type="HOGENOM" id="CLU_2739361_0_0_1"/>
<gene>
    <name evidence="2 3" type="primary">Slc2a8</name>
</gene>
<reference evidence="2 4" key="1">
    <citation type="journal article" date="2009" name="PLoS Biol.">
        <title>Lineage-specific biology revealed by a finished genome assembly of the mouse.</title>
        <authorList>
            <consortium name="Mouse Genome Sequencing Consortium"/>
            <person name="Church D.M."/>
            <person name="Goodstadt L."/>
            <person name="Hillier L.W."/>
            <person name="Zody M.C."/>
            <person name="Goldstein S."/>
            <person name="She X."/>
            <person name="Bult C.J."/>
            <person name="Agarwala R."/>
            <person name="Cherry J.L."/>
            <person name="DiCuccio M."/>
            <person name="Hlavina W."/>
            <person name="Kapustin Y."/>
            <person name="Meric P."/>
            <person name="Maglott D."/>
            <person name="Birtle Z."/>
            <person name="Marques A.C."/>
            <person name="Graves T."/>
            <person name="Zhou S."/>
            <person name="Teague B."/>
            <person name="Potamousis K."/>
            <person name="Churas C."/>
            <person name="Place M."/>
            <person name="Herschleb J."/>
            <person name="Runnheim R."/>
            <person name="Forrest D."/>
            <person name="Amos-Landgraf J."/>
            <person name="Schwartz D.C."/>
            <person name="Cheng Z."/>
            <person name="Lindblad-Toh K."/>
            <person name="Eichler E.E."/>
            <person name="Ponting C.P."/>
        </authorList>
    </citation>
    <scope>NUCLEOTIDE SEQUENCE [LARGE SCALE GENOMIC DNA]</scope>
    <source>
        <strain evidence="2 4">C57BL/6J</strain>
    </source>
</reference>
<dbReference type="GeneTree" id="ENSGT00940000158795"/>
<feature type="region of interest" description="Disordered" evidence="1">
    <location>
        <begin position="1"/>
        <end position="20"/>
    </location>
</feature>
<keyword evidence="4" id="KW-1185">Reference proteome</keyword>
<dbReference type="Ensembl" id="ENSMUST00000194066.6">
    <property type="protein sequence ID" value="ENSMUSP00000141969.2"/>
    <property type="gene ID" value="ENSMUSG00000026791.15"/>
</dbReference>
<dbReference type="Antibodypedia" id="1986">
    <property type="antibodies" value="152 antibodies from 29 providers"/>
</dbReference>
<dbReference type="Proteomes" id="UP000000589">
    <property type="component" value="Chromosome 2"/>
</dbReference>
<protein>
    <submittedName>
        <fullName evidence="2">Solute carrier family 2, (facilitated glucose transporter), member 8</fullName>
    </submittedName>
</protein>
<reference evidence="2" key="3">
    <citation type="submission" date="2025-08" db="UniProtKB">
        <authorList>
            <consortium name="Ensembl"/>
        </authorList>
    </citation>
    <scope>IDENTIFICATION</scope>
    <source>
        <strain evidence="2">C57BL/6J</strain>
    </source>
</reference>
<reference evidence="2" key="4">
    <citation type="submission" date="2025-09" db="UniProtKB">
        <authorList>
            <consortium name="Ensembl"/>
        </authorList>
    </citation>
    <scope>IDENTIFICATION</scope>
    <source>
        <strain evidence="2">C57BL/6J</strain>
    </source>
</reference>
<sequence length="71" mass="7332">MSPEDPQETQPLLRPPEARLGPRVALAGRAGLCAPHPHAAAHVLHARDPTFSPHSTPVPGGHGCLALPVGL</sequence>
<proteinExistence type="predicted"/>
<dbReference type="ProteomicsDB" id="312489"/>
<reference evidence="2 4" key="2">
    <citation type="journal article" date="2011" name="PLoS Biol.">
        <title>Modernizing reference genome assemblies.</title>
        <authorList>
            <person name="Church D.M."/>
            <person name="Schneider V.A."/>
            <person name="Graves T."/>
            <person name="Auger K."/>
            <person name="Cunningham F."/>
            <person name="Bouk N."/>
            <person name="Chen H.C."/>
            <person name="Agarwala R."/>
            <person name="McLaren W.M."/>
            <person name="Ritchie G.R."/>
            <person name="Albracht D."/>
            <person name="Kremitzki M."/>
            <person name="Rock S."/>
            <person name="Kotkiewicz H."/>
            <person name="Kremitzki C."/>
            <person name="Wollam A."/>
            <person name="Trani L."/>
            <person name="Fulton L."/>
            <person name="Fulton R."/>
            <person name="Matthews L."/>
            <person name="Whitehead S."/>
            <person name="Chow W."/>
            <person name="Torrance J."/>
            <person name="Dunn M."/>
            <person name="Harden G."/>
            <person name="Threadgold G."/>
            <person name="Wood J."/>
            <person name="Collins J."/>
            <person name="Heath P."/>
            <person name="Griffiths G."/>
            <person name="Pelan S."/>
            <person name="Grafham D."/>
            <person name="Eichler E.E."/>
            <person name="Weinstock G."/>
            <person name="Mardis E.R."/>
            <person name="Wilson R.K."/>
            <person name="Howe K."/>
            <person name="Flicek P."/>
            <person name="Hubbard T."/>
        </authorList>
    </citation>
    <scope>NUCLEOTIDE SEQUENCE [LARGE SCALE GENOMIC DNA]</scope>
    <source>
        <strain evidence="2 4">C57BL/6J</strain>
    </source>
</reference>
<accession>A0A0A6YXF7</accession>
<dbReference type="VEuPathDB" id="HostDB:ENSMUSG00000026791"/>
<dbReference type="AGR" id="MGI:1860103"/>
<dbReference type="ExpressionAtlas" id="A0A0A6YXF7">
    <property type="expression patterns" value="baseline and differential"/>
</dbReference>
<evidence type="ECO:0000313" key="4">
    <source>
        <dbReference type="Proteomes" id="UP000000589"/>
    </source>
</evidence>
<evidence type="ECO:0000313" key="2">
    <source>
        <dbReference type="Ensembl" id="ENSMUSP00000141969.2"/>
    </source>
</evidence>